<evidence type="ECO:0000313" key="2">
    <source>
        <dbReference type="Proteomes" id="UP000315295"/>
    </source>
</evidence>
<gene>
    <name evidence="1" type="ORF">C1H46_036904</name>
</gene>
<dbReference type="AlphaFoldDB" id="A0A540KTK0"/>
<sequence>MMQGRPSWRQPIDSLTVLEEDAVEKLMIRRSLLLVEDGWSRRHMIEIFMLAGKNGREARGPPELGLQTMKRTCRFPRLLKATKKTRRSSRPCESIE</sequence>
<accession>A0A540KTK0</accession>
<protein>
    <submittedName>
        <fullName evidence="1">Uncharacterized protein</fullName>
    </submittedName>
</protein>
<comment type="caution">
    <text evidence="1">The sequence shown here is derived from an EMBL/GenBank/DDBJ whole genome shotgun (WGS) entry which is preliminary data.</text>
</comment>
<organism evidence="1 2">
    <name type="scientific">Malus baccata</name>
    <name type="common">Siberian crab apple</name>
    <name type="synonym">Pyrus baccata</name>
    <dbReference type="NCBI Taxonomy" id="106549"/>
    <lineage>
        <taxon>Eukaryota</taxon>
        <taxon>Viridiplantae</taxon>
        <taxon>Streptophyta</taxon>
        <taxon>Embryophyta</taxon>
        <taxon>Tracheophyta</taxon>
        <taxon>Spermatophyta</taxon>
        <taxon>Magnoliopsida</taxon>
        <taxon>eudicotyledons</taxon>
        <taxon>Gunneridae</taxon>
        <taxon>Pentapetalae</taxon>
        <taxon>rosids</taxon>
        <taxon>fabids</taxon>
        <taxon>Rosales</taxon>
        <taxon>Rosaceae</taxon>
        <taxon>Amygdaloideae</taxon>
        <taxon>Maleae</taxon>
        <taxon>Malus</taxon>
    </lineage>
</organism>
<proteinExistence type="predicted"/>
<dbReference type="Proteomes" id="UP000315295">
    <property type="component" value="Unassembled WGS sequence"/>
</dbReference>
<keyword evidence="2" id="KW-1185">Reference proteome</keyword>
<reference evidence="1 2" key="1">
    <citation type="journal article" date="2019" name="G3 (Bethesda)">
        <title>Sequencing of a Wild Apple (Malus baccata) Genome Unravels the Differences Between Cultivated and Wild Apple Species Regarding Disease Resistance and Cold Tolerance.</title>
        <authorList>
            <person name="Chen X."/>
        </authorList>
    </citation>
    <scope>NUCLEOTIDE SEQUENCE [LARGE SCALE GENOMIC DNA]</scope>
    <source>
        <strain evidence="2">cv. Shandingzi</strain>
        <tissue evidence="1">Leaves</tissue>
    </source>
</reference>
<dbReference type="EMBL" id="VIEB01000955">
    <property type="protein sequence ID" value="TQD77550.1"/>
    <property type="molecule type" value="Genomic_DNA"/>
</dbReference>
<evidence type="ECO:0000313" key="1">
    <source>
        <dbReference type="EMBL" id="TQD77550.1"/>
    </source>
</evidence>
<name>A0A540KTK0_MALBA</name>